<dbReference type="InterPro" id="IPR008780">
    <property type="entry name" value="Plasmodium_Vir"/>
</dbReference>
<feature type="compositionally biased region" description="Polar residues" evidence="1">
    <location>
        <begin position="238"/>
        <end position="247"/>
    </location>
</feature>
<dbReference type="AlphaFoldDB" id="A0A0J9UUF0"/>
<proteinExistence type="predicted"/>
<dbReference type="EMBL" id="KQ234517">
    <property type="protein sequence ID" value="KMZ77073.1"/>
    <property type="molecule type" value="Genomic_DNA"/>
</dbReference>
<organism evidence="2 3">
    <name type="scientific">Plasmodium vivax India VII</name>
    <dbReference type="NCBI Taxonomy" id="1077284"/>
    <lineage>
        <taxon>Eukaryota</taxon>
        <taxon>Sar</taxon>
        <taxon>Alveolata</taxon>
        <taxon>Apicomplexa</taxon>
        <taxon>Aconoidasida</taxon>
        <taxon>Haemosporida</taxon>
        <taxon>Plasmodiidae</taxon>
        <taxon>Plasmodium</taxon>
        <taxon>Plasmodium (Plasmodium)</taxon>
    </lineage>
</organism>
<gene>
    <name evidence="2" type="ORF">PVIIG_05448</name>
</gene>
<accession>A0A0J9UUF0</accession>
<dbReference type="Pfam" id="PF05795">
    <property type="entry name" value="Plasmodium_Vir"/>
    <property type="match status" value="1"/>
</dbReference>
<dbReference type="OrthoDB" id="388548at2759"/>
<feature type="region of interest" description="Disordered" evidence="1">
    <location>
        <begin position="238"/>
        <end position="261"/>
    </location>
</feature>
<evidence type="ECO:0008006" key="4">
    <source>
        <dbReference type="Google" id="ProtNLM"/>
    </source>
</evidence>
<reference evidence="2 3" key="1">
    <citation type="submission" date="2011-08" db="EMBL/GenBank/DDBJ databases">
        <title>The Genome Sequence of Plasmodium vivax India VII.</title>
        <authorList>
            <consortium name="The Broad Institute Genome Sequencing Platform"/>
            <consortium name="The Broad Institute Genome Sequencing Center for Infectious Disease"/>
            <person name="Neafsey D."/>
            <person name="Carlton J."/>
            <person name="Barnwell J."/>
            <person name="Collins W."/>
            <person name="Escalante A."/>
            <person name="Mullikin J."/>
            <person name="Saul A."/>
            <person name="Guigo R."/>
            <person name="Camara F."/>
            <person name="Young S.K."/>
            <person name="Zeng Q."/>
            <person name="Gargeya S."/>
            <person name="Fitzgerald M."/>
            <person name="Haas B."/>
            <person name="Abouelleil A."/>
            <person name="Alvarado L."/>
            <person name="Arachchi H.M."/>
            <person name="Berlin A."/>
            <person name="Brown A."/>
            <person name="Chapman S.B."/>
            <person name="Chen Z."/>
            <person name="Dunbar C."/>
            <person name="Freedman E."/>
            <person name="Gearin G."/>
            <person name="Gellesch M."/>
            <person name="Goldberg J."/>
            <person name="Griggs A."/>
            <person name="Gujja S."/>
            <person name="Heiman D."/>
            <person name="Howarth C."/>
            <person name="Larson L."/>
            <person name="Lui A."/>
            <person name="MacDonald P.J.P."/>
            <person name="Montmayeur A."/>
            <person name="Murphy C."/>
            <person name="Neiman D."/>
            <person name="Pearson M."/>
            <person name="Priest M."/>
            <person name="Roberts A."/>
            <person name="Saif S."/>
            <person name="Shea T."/>
            <person name="Shenoy N."/>
            <person name="Sisk P."/>
            <person name="Stolte C."/>
            <person name="Sykes S."/>
            <person name="Wortman J."/>
            <person name="Nusbaum C."/>
            <person name="Birren B."/>
        </authorList>
    </citation>
    <scope>NUCLEOTIDE SEQUENCE [LARGE SCALE GENOMIC DNA]</scope>
    <source>
        <strain evidence="2 3">India VII</strain>
    </source>
</reference>
<sequence length="325" mass="38141">MDIDELKQKACFYIFYPFLNKVLDAYNEYDKKLDKEPQLHTFYDSNVKHANGDEKVMYKDICIKLLRNLKLLKDKGYSHGNNQEYCTYLYHWLYKETKESEIPDMLISTIFDDFHKKMAHQEGQYICPYTSYKKEIYKPKNLAKLSYLIHNIEDIKSILNNNKGTHYCSCQTYLKDCVDLYRDMNAQLCTSERRKNNESICYELSQFQIHYSYITMERELEKIIPNIESGIRNEELSDCQTKDQTSVPVADSSANTDASTSNTSSAVISSMFTPVGKLFRFGNKNNTKITSNFDKEIENELFHVMQKDSNIKDIDSKYNIGYEPI</sequence>
<evidence type="ECO:0000256" key="1">
    <source>
        <dbReference type="SAM" id="MobiDB-lite"/>
    </source>
</evidence>
<name>A0A0J9UUF0_PLAVI</name>
<protein>
    <recommendedName>
        <fullName evidence="4">VIR protein</fullName>
    </recommendedName>
</protein>
<evidence type="ECO:0000313" key="3">
    <source>
        <dbReference type="Proteomes" id="UP000053562"/>
    </source>
</evidence>
<dbReference type="Proteomes" id="UP000053562">
    <property type="component" value="Unassembled WGS sequence"/>
</dbReference>
<evidence type="ECO:0000313" key="2">
    <source>
        <dbReference type="EMBL" id="KMZ77073.1"/>
    </source>
</evidence>
<feature type="compositionally biased region" description="Low complexity" evidence="1">
    <location>
        <begin position="250"/>
        <end position="261"/>
    </location>
</feature>